<gene>
    <name evidence="1" type="ORF">I858_016015</name>
</gene>
<evidence type="ECO:0000313" key="2">
    <source>
        <dbReference type="Proteomes" id="UP000053354"/>
    </source>
</evidence>
<dbReference type="STRING" id="1302659.I858_016015"/>
<accession>A0A1B1S5N2</accession>
<reference evidence="1" key="1">
    <citation type="submission" date="2016-10" db="EMBL/GenBank/DDBJ databases">
        <authorList>
            <person name="See-Too W.S."/>
        </authorList>
    </citation>
    <scope>NUCLEOTIDE SEQUENCE</scope>
    <source>
        <strain evidence="1">L10.15</strain>
    </source>
</reference>
<dbReference type="RefSeq" id="WP_065524839.1">
    <property type="nucleotide sequence ID" value="NZ_CP016540.2"/>
</dbReference>
<protein>
    <submittedName>
        <fullName evidence="1">Uncharacterized protein</fullName>
    </submittedName>
</protein>
<dbReference type="AlphaFoldDB" id="A0A1B1S5N2"/>
<proteinExistence type="predicted"/>
<name>A0A1B1S5N2_9BACL</name>
<organism evidence="1 2">
    <name type="scientific">Planococcus versutus</name>
    <dbReference type="NCBI Taxonomy" id="1302659"/>
    <lineage>
        <taxon>Bacteria</taxon>
        <taxon>Bacillati</taxon>
        <taxon>Bacillota</taxon>
        <taxon>Bacilli</taxon>
        <taxon>Bacillales</taxon>
        <taxon>Caryophanaceae</taxon>
        <taxon>Planococcus</taxon>
    </lineage>
</organism>
<dbReference type="EMBL" id="CP016540">
    <property type="protein sequence ID" value="ANU28494.1"/>
    <property type="molecule type" value="Genomic_DNA"/>
</dbReference>
<dbReference type="Proteomes" id="UP000053354">
    <property type="component" value="Chromosome"/>
</dbReference>
<dbReference type="KEGG" id="pll:I858_016015"/>
<keyword evidence="2" id="KW-1185">Reference proteome</keyword>
<sequence length="70" mass="8159">MHFKIASSKWKWTVPTFLLIPLVILLLMASQSYFNAAEIDLLIEQAEKYGHEYEIVIHNQLTNAYSFTIN</sequence>
<dbReference type="OrthoDB" id="2456736at2"/>
<evidence type="ECO:0000313" key="1">
    <source>
        <dbReference type="EMBL" id="ANU28494.1"/>
    </source>
</evidence>